<proteinExistence type="predicted"/>
<dbReference type="AlphaFoldDB" id="A0A2K8UEJ3"/>
<dbReference type="EMBL" id="CP020370">
    <property type="protein sequence ID" value="AUB83511.1"/>
    <property type="molecule type" value="Genomic_DNA"/>
</dbReference>
<sequence length="129" mass="14029">MGRRMVPRPERLIDRLLQGIRVAAVARGPVRRPLDTGADQDPIIGWFFVPVEDLTNGPSPGGEPVTQFPRCAVLRHVQQPGQGDDEGFVAFGLEERQLLECFLGRVVGGDVEVLFELTGQVVEQGTAGP</sequence>
<reference evidence="1 2" key="1">
    <citation type="submission" date="2017-03" db="EMBL/GenBank/DDBJ databases">
        <title>Complete genome sequence of Candidatus 'Thiodictyon syntrophicum' sp. nov. strain Cad16T, a photolithoautotroph purple sulfur bacterium isolated from an alpine meromictic lake.</title>
        <authorList>
            <person name="Luedin S.M."/>
            <person name="Pothier J.F."/>
            <person name="Danza F."/>
            <person name="Storelli N."/>
            <person name="Wittwer M."/>
            <person name="Tonolla M."/>
        </authorList>
    </citation>
    <scope>NUCLEOTIDE SEQUENCE [LARGE SCALE GENOMIC DNA]</scope>
    <source>
        <strain evidence="1 2">Cad16T</strain>
    </source>
</reference>
<evidence type="ECO:0000313" key="2">
    <source>
        <dbReference type="Proteomes" id="UP000232638"/>
    </source>
</evidence>
<name>A0A2K8UEJ3_9GAMM</name>
<keyword evidence="2" id="KW-1185">Reference proteome</keyword>
<gene>
    <name evidence="1" type="ORF">THSYN_22880</name>
</gene>
<evidence type="ECO:0000313" key="1">
    <source>
        <dbReference type="EMBL" id="AUB83511.1"/>
    </source>
</evidence>
<dbReference type="Proteomes" id="UP000232638">
    <property type="component" value="Chromosome"/>
</dbReference>
<protein>
    <submittedName>
        <fullName evidence="1">Uncharacterized protein</fullName>
    </submittedName>
</protein>
<accession>A0A2K8UEJ3</accession>
<dbReference type="KEGG" id="tsy:THSYN_22880"/>
<organism evidence="1 2">
    <name type="scientific">Candidatus Thiodictyon syntrophicum</name>
    <dbReference type="NCBI Taxonomy" id="1166950"/>
    <lineage>
        <taxon>Bacteria</taxon>
        <taxon>Pseudomonadati</taxon>
        <taxon>Pseudomonadota</taxon>
        <taxon>Gammaproteobacteria</taxon>
        <taxon>Chromatiales</taxon>
        <taxon>Chromatiaceae</taxon>
        <taxon>Thiodictyon</taxon>
    </lineage>
</organism>